<dbReference type="Proteomes" id="UP001456562">
    <property type="component" value="Unassembled WGS sequence"/>
</dbReference>
<sequence>MRNSRNSRNFRTSGNRRSGRFALLAVALSASAVLGTQVTAQATTQDATPATGSSAAPLYQPEMVRALAASLGVDEKAAADRLDRQDAQQKRLVELRRSGLTDDGAFFDAAGSLTVNADDRAEAARFERAGIDARVPARGEDALDRVKAELDALAVKQAPAGVAAWSVDLAADQVVVKVNSDRSAPAKAFLAAAAKHGSAVKVVRGQEKLAAQAAIYPGSKMTINNTSGWCSVGYGARDRSGNQYLVTAGHCVEGLPTLRYDGAAFAKGTKTRFALGTRSVDMGIASVNSGHSITTSVGTWGNGSPIAVRGSSRAASGASICKSGATTGWTCGTIGSYNVSVTYTDRNGGPDTVVTGLATSSVCTEGGDSGGAYISGNQAQGMTSGGPTNQRCTGGVNSRGSSYFQPLDDALSYYGLTLNTN</sequence>
<feature type="disulfide bond" evidence="9">
    <location>
        <begin position="230"/>
        <end position="251"/>
    </location>
</feature>
<accession>A0A6N9V975</accession>
<dbReference type="GO" id="GO:0004252">
    <property type="term" value="F:serine-type endopeptidase activity"/>
    <property type="evidence" value="ECO:0007669"/>
    <property type="project" value="InterPro"/>
</dbReference>
<dbReference type="SUPFAM" id="SSF50494">
    <property type="entry name" value="Trypsin-like serine proteases"/>
    <property type="match status" value="1"/>
</dbReference>
<dbReference type="AlphaFoldDB" id="A0A6N9V975"/>
<feature type="domain" description="Peptidase S1A alpha-lytic prodomain" evidence="11">
    <location>
        <begin position="141"/>
        <end position="195"/>
    </location>
</feature>
<reference evidence="14 16" key="2">
    <citation type="submission" date="2020-06" db="EMBL/GenBank/DDBJ databases">
        <title>Genome mining for natural products.</title>
        <authorList>
            <person name="Zhang B."/>
            <person name="Shi J."/>
            <person name="Ge H."/>
        </authorList>
    </citation>
    <scope>NUCLEOTIDE SEQUENCE [LARGE SCALE GENOMIC DNA]</scope>
    <source>
        <strain evidence="14 16">NA06532</strain>
    </source>
</reference>
<keyword evidence="6" id="KW-0865">Zymogen</keyword>
<evidence type="ECO:0000256" key="6">
    <source>
        <dbReference type="ARBA" id="ARBA00023145"/>
    </source>
</evidence>
<feature type="signal peptide" evidence="10">
    <location>
        <begin position="1"/>
        <end position="32"/>
    </location>
</feature>
<dbReference type="Proteomes" id="UP000471648">
    <property type="component" value="Unassembled WGS sequence"/>
</dbReference>
<feature type="active site" description="Charge relay system" evidence="8">
    <location>
        <position position="369"/>
    </location>
</feature>
<gene>
    <name evidence="12" type="ORF">ABR748_01375</name>
    <name evidence="13" type="ORF">G3I39_19680</name>
    <name evidence="14" type="ORF">HUT09_20925</name>
</gene>
<keyword evidence="4" id="KW-0378">Hydrolase</keyword>
<dbReference type="Proteomes" id="UP000509345">
    <property type="component" value="Chromosome"/>
</dbReference>
<dbReference type="PRINTS" id="PR00861">
    <property type="entry name" value="ALYTICPTASE"/>
</dbReference>
<dbReference type="InterPro" id="IPR043504">
    <property type="entry name" value="Peptidase_S1_PA_chymotrypsin"/>
</dbReference>
<evidence type="ECO:0000256" key="7">
    <source>
        <dbReference type="ARBA" id="ARBA00023157"/>
    </source>
</evidence>
<evidence type="ECO:0000313" key="17">
    <source>
        <dbReference type="Proteomes" id="UP001456562"/>
    </source>
</evidence>
<dbReference type="EMBL" id="CP054926">
    <property type="protein sequence ID" value="QKW44791.1"/>
    <property type="molecule type" value="Genomic_DNA"/>
</dbReference>
<comment type="similarity">
    <text evidence="1">Belongs to the peptidase S1 family.</text>
</comment>
<keyword evidence="5" id="KW-0720">Serine protease</keyword>
<feature type="active site" description="Charge relay system" evidence="8">
    <location>
        <position position="250"/>
    </location>
</feature>
<dbReference type="PIRSF" id="PIRSF001134">
    <property type="entry name" value="Streptogrisin"/>
    <property type="match status" value="1"/>
</dbReference>
<keyword evidence="3 10" id="KW-0732">Signal</keyword>
<evidence type="ECO:0000256" key="9">
    <source>
        <dbReference type="PIRSR" id="PIRSR001134-2"/>
    </source>
</evidence>
<protein>
    <submittedName>
        <fullName evidence="12">Alpha-lytic protease prodomain-containing protein</fullName>
    </submittedName>
    <submittedName>
        <fullName evidence="13">Trypsin-like serine protease</fullName>
    </submittedName>
</protein>
<dbReference type="CDD" id="cd21112">
    <property type="entry name" value="alphaLP-like"/>
    <property type="match status" value="1"/>
</dbReference>
<evidence type="ECO:0000259" key="11">
    <source>
        <dbReference type="Pfam" id="PF02983"/>
    </source>
</evidence>
<feature type="disulfide bond" evidence="9">
    <location>
        <begin position="321"/>
        <end position="331"/>
    </location>
</feature>
<evidence type="ECO:0000256" key="3">
    <source>
        <dbReference type="ARBA" id="ARBA00022729"/>
    </source>
</evidence>
<proteinExistence type="inferred from homology"/>
<dbReference type="Gene3D" id="2.40.10.10">
    <property type="entry name" value="Trypsin-like serine proteases"/>
    <property type="match status" value="2"/>
</dbReference>
<dbReference type="GO" id="GO:0006508">
    <property type="term" value="P:proteolysis"/>
    <property type="evidence" value="ECO:0007669"/>
    <property type="project" value="UniProtKB-KW"/>
</dbReference>
<dbReference type="InterPro" id="IPR004236">
    <property type="entry name" value="Pept_S1_alpha_lytic"/>
</dbReference>
<evidence type="ECO:0000313" key="14">
    <source>
        <dbReference type="EMBL" id="QKW44791.1"/>
    </source>
</evidence>
<evidence type="ECO:0000313" key="16">
    <source>
        <dbReference type="Proteomes" id="UP000509345"/>
    </source>
</evidence>
<feature type="chain" id="PRO_5044645335" evidence="10">
    <location>
        <begin position="33"/>
        <end position="421"/>
    </location>
</feature>
<evidence type="ECO:0000256" key="5">
    <source>
        <dbReference type="ARBA" id="ARBA00022825"/>
    </source>
</evidence>
<organism evidence="13 15">
    <name type="scientific">Streptomyces microflavus</name>
    <name type="common">Streptomyces lipmanii</name>
    <dbReference type="NCBI Taxonomy" id="1919"/>
    <lineage>
        <taxon>Bacteria</taxon>
        <taxon>Bacillati</taxon>
        <taxon>Actinomycetota</taxon>
        <taxon>Actinomycetes</taxon>
        <taxon>Kitasatosporales</taxon>
        <taxon>Streptomycetaceae</taxon>
        <taxon>Streptomyces</taxon>
    </lineage>
</organism>
<dbReference type="EMBL" id="JBEJUE010000001">
    <property type="protein sequence ID" value="MER0422848.1"/>
    <property type="molecule type" value="Genomic_DNA"/>
</dbReference>
<dbReference type="RefSeq" id="WP_031127556.1">
    <property type="nucleotide sequence ID" value="NZ_CP054926.1"/>
</dbReference>
<dbReference type="Gene3D" id="3.30.300.50">
    <property type="match status" value="1"/>
</dbReference>
<keyword evidence="7 9" id="KW-1015">Disulfide bond</keyword>
<evidence type="ECO:0000256" key="4">
    <source>
        <dbReference type="ARBA" id="ARBA00022801"/>
    </source>
</evidence>
<evidence type="ECO:0000256" key="10">
    <source>
        <dbReference type="SAM" id="SignalP"/>
    </source>
</evidence>
<evidence type="ECO:0000256" key="8">
    <source>
        <dbReference type="PIRSR" id="PIRSR001134-1"/>
    </source>
</evidence>
<reference evidence="13 15" key="1">
    <citation type="submission" date="2020-01" db="EMBL/GenBank/DDBJ databases">
        <title>Insect and environment-associated Actinomycetes.</title>
        <authorList>
            <person name="Currrie C."/>
            <person name="Chevrette M."/>
            <person name="Carlson C."/>
            <person name="Stubbendieck R."/>
            <person name="Wendt-Pienkowski E."/>
        </authorList>
    </citation>
    <scope>NUCLEOTIDE SEQUENCE [LARGE SCALE GENOMIC DNA]</scope>
    <source>
        <strain evidence="13 15">SID14438</strain>
    </source>
</reference>
<dbReference type="Pfam" id="PF02983">
    <property type="entry name" value="Pro_Al_protease"/>
    <property type="match status" value="1"/>
</dbReference>
<evidence type="ECO:0000256" key="1">
    <source>
        <dbReference type="ARBA" id="ARBA00007664"/>
    </source>
</evidence>
<evidence type="ECO:0000256" key="2">
    <source>
        <dbReference type="ARBA" id="ARBA00022670"/>
    </source>
</evidence>
<dbReference type="EMBL" id="JAAGME010000844">
    <property type="protein sequence ID" value="NEB69256.1"/>
    <property type="molecule type" value="Genomic_DNA"/>
</dbReference>
<evidence type="ECO:0000313" key="15">
    <source>
        <dbReference type="Proteomes" id="UP000471648"/>
    </source>
</evidence>
<keyword evidence="2 13" id="KW-0645">Protease</keyword>
<evidence type="ECO:0000313" key="13">
    <source>
        <dbReference type="EMBL" id="NEB69256.1"/>
    </source>
</evidence>
<reference evidence="12 17" key="3">
    <citation type="submission" date="2024-01" db="EMBL/GenBank/DDBJ databases">
        <title>Metagenomic exploration of the rhizosphere soil microbial community and their significance in facilitating the development of wild simulated ginseng.</title>
        <authorList>
            <person name="Huang J."/>
        </authorList>
    </citation>
    <scope>NUCLEOTIDE SEQUENCE [LARGE SCALE GENOMIC DNA]</scope>
    <source>
        <strain evidence="12 17">WY141</strain>
    </source>
</reference>
<keyword evidence="17" id="KW-1185">Reference proteome</keyword>
<dbReference type="InterPro" id="IPR035070">
    <property type="entry name" value="Streptogrisin_prodomain"/>
</dbReference>
<dbReference type="InterPro" id="IPR001316">
    <property type="entry name" value="Pept_S1A_streptogrisin"/>
</dbReference>
<evidence type="ECO:0000313" key="12">
    <source>
        <dbReference type="EMBL" id="MER0422848.1"/>
    </source>
</evidence>
<feature type="disulfide bond" evidence="9">
    <location>
        <begin position="363"/>
        <end position="392"/>
    </location>
</feature>
<feature type="active site" description="Charge relay system" evidence="8">
    <location>
        <position position="281"/>
    </location>
</feature>
<dbReference type="GO" id="GO:0005576">
    <property type="term" value="C:extracellular region"/>
    <property type="evidence" value="ECO:0007669"/>
    <property type="project" value="InterPro"/>
</dbReference>
<dbReference type="InterPro" id="IPR009003">
    <property type="entry name" value="Peptidase_S1_PA"/>
</dbReference>
<name>A0A6N9V975_STRMI</name>
<dbReference type="GeneID" id="87633712"/>